<reference evidence="1 2" key="1">
    <citation type="submission" date="2023-12" db="EMBL/GenBank/DDBJ databases">
        <title>Sinomonas terricola sp. nov, isolated from litchi orchard soil in Guangdong, PR China.</title>
        <authorList>
            <person name="Jiaxin W."/>
            <person name="Yang Z."/>
            <person name="Honghui Z."/>
        </authorList>
    </citation>
    <scope>NUCLEOTIDE SEQUENCE [LARGE SCALE GENOMIC DNA]</scope>
    <source>
        <strain evidence="1 2">JGH33</strain>
    </source>
</reference>
<dbReference type="Proteomes" id="UP001304769">
    <property type="component" value="Unassembled WGS sequence"/>
</dbReference>
<protein>
    <submittedName>
        <fullName evidence="1">Uncharacterized protein</fullName>
    </submittedName>
</protein>
<dbReference type="EMBL" id="JAYGGQ010000001">
    <property type="protein sequence ID" value="MEA5453975.1"/>
    <property type="molecule type" value="Genomic_DNA"/>
</dbReference>
<evidence type="ECO:0000313" key="1">
    <source>
        <dbReference type="EMBL" id="MEA5453975.1"/>
    </source>
</evidence>
<sequence>MAPAARPLSLDEALPMLARTRVAAKTAGLEAMGDAAASLEARIEGLLGAETPSSFEACERTLDRAEQAARAAADLMRSSSTHRAFAETHGVDLVLVNEAVSRHVSRLEMLARTLGTARGF</sequence>
<comment type="caution">
    <text evidence="1">The sequence shown here is derived from an EMBL/GenBank/DDBJ whole genome shotgun (WGS) entry which is preliminary data.</text>
</comment>
<organism evidence="1 2">
    <name type="scientific">Sinomonas terricola</name>
    <dbReference type="NCBI Taxonomy" id="3110330"/>
    <lineage>
        <taxon>Bacteria</taxon>
        <taxon>Bacillati</taxon>
        <taxon>Actinomycetota</taxon>
        <taxon>Actinomycetes</taxon>
        <taxon>Micrococcales</taxon>
        <taxon>Micrococcaceae</taxon>
        <taxon>Sinomonas</taxon>
    </lineage>
</organism>
<dbReference type="RefSeq" id="WP_323277721.1">
    <property type="nucleotide sequence ID" value="NZ_JAYGGQ010000001.1"/>
</dbReference>
<proteinExistence type="predicted"/>
<evidence type="ECO:0000313" key="2">
    <source>
        <dbReference type="Proteomes" id="UP001304769"/>
    </source>
</evidence>
<accession>A0ABU5T2S4</accession>
<gene>
    <name evidence="1" type="ORF">SPF06_04490</name>
</gene>
<name>A0ABU5T2S4_9MICC</name>
<keyword evidence="2" id="KW-1185">Reference proteome</keyword>